<evidence type="ECO:0000313" key="2">
    <source>
        <dbReference type="EMBL" id="NVN32242.1"/>
    </source>
</evidence>
<proteinExistence type="predicted"/>
<dbReference type="Proteomes" id="UP000565205">
    <property type="component" value="Unassembled WGS sequence"/>
</dbReference>
<feature type="region of interest" description="Disordered" evidence="1">
    <location>
        <begin position="27"/>
        <end position="47"/>
    </location>
</feature>
<feature type="compositionally biased region" description="Basic and acidic residues" evidence="1">
    <location>
        <begin position="38"/>
        <end position="47"/>
    </location>
</feature>
<dbReference type="AlphaFoldDB" id="A0A850NXR5"/>
<evidence type="ECO:0000313" key="3">
    <source>
        <dbReference type="Proteomes" id="UP000565205"/>
    </source>
</evidence>
<protein>
    <submittedName>
        <fullName evidence="2">Uncharacterized protein</fullName>
    </submittedName>
</protein>
<accession>A0A850NXR5</accession>
<evidence type="ECO:0000256" key="1">
    <source>
        <dbReference type="SAM" id="MobiDB-lite"/>
    </source>
</evidence>
<name>A0A850NXR5_9PROT</name>
<dbReference type="EMBL" id="JABXXQ010000724">
    <property type="protein sequence ID" value="NVN32242.1"/>
    <property type="molecule type" value="Genomic_DNA"/>
</dbReference>
<comment type="caution">
    <text evidence="2">The sequence shown here is derived from an EMBL/GenBank/DDBJ whole genome shotgun (WGS) entry which is preliminary data.</text>
</comment>
<gene>
    <name evidence="2" type="ORF">HUK83_18105</name>
</gene>
<reference evidence="2 3" key="1">
    <citation type="submission" date="2020-06" db="EMBL/GenBank/DDBJ databases">
        <title>Description of novel acetic acid bacteria.</title>
        <authorList>
            <person name="Sombolestani A."/>
        </authorList>
    </citation>
    <scope>NUCLEOTIDE SEQUENCE [LARGE SCALE GENOMIC DNA]</scope>
    <source>
        <strain evidence="2 3">LMG 26838</strain>
    </source>
</reference>
<sequence length="47" mass="4992">MHRRADAPATDPAQARRLLVWGTRSIGSAFDGSTPDAGRARDLEAVA</sequence>
<organism evidence="2 3">
    <name type="scientific">Endobacter medicaginis</name>
    <dbReference type="NCBI Taxonomy" id="1181271"/>
    <lineage>
        <taxon>Bacteria</taxon>
        <taxon>Pseudomonadati</taxon>
        <taxon>Pseudomonadota</taxon>
        <taxon>Alphaproteobacteria</taxon>
        <taxon>Acetobacterales</taxon>
        <taxon>Acetobacteraceae</taxon>
        <taxon>Endobacter</taxon>
    </lineage>
</organism>